<keyword evidence="2" id="KW-0012">Acyltransferase</keyword>
<dbReference type="InterPro" id="IPR016181">
    <property type="entry name" value="Acyl_CoA_acyltransferase"/>
</dbReference>
<evidence type="ECO:0000313" key="6">
    <source>
        <dbReference type="Proteomes" id="UP000062912"/>
    </source>
</evidence>
<dbReference type="Proteomes" id="UP000062912">
    <property type="component" value="Unassembled WGS sequence"/>
</dbReference>
<dbReference type="RefSeq" id="WP_060244025.1">
    <property type="nucleotide sequence ID" value="NZ_LPJR01000049.1"/>
</dbReference>
<dbReference type="GO" id="GO:0016747">
    <property type="term" value="F:acyltransferase activity, transferring groups other than amino-acyl groups"/>
    <property type="evidence" value="ECO:0007669"/>
    <property type="project" value="InterPro"/>
</dbReference>
<feature type="domain" description="N-acetyltransferase" evidence="4">
    <location>
        <begin position="66"/>
        <end position="222"/>
    </location>
</feature>
<feature type="region of interest" description="Disordered" evidence="3">
    <location>
        <begin position="1"/>
        <end position="50"/>
    </location>
</feature>
<dbReference type="SUPFAM" id="SSF55729">
    <property type="entry name" value="Acyl-CoA N-acyltransferases (Nat)"/>
    <property type="match status" value="1"/>
</dbReference>
<proteinExistence type="predicted"/>
<comment type="caution">
    <text evidence="5">The sequence shown here is derived from an EMBL/GenBank/DDBJ whole genome shotgun (WGS) entry which is preliminary data.</text>
</comment>
<dbReference type="CDD" id="cd04301">
    <property type="entry name" value="NAT_SF"/>
    <property type="match status" value="1"/>
</dbReference>
<reference evidence="5 6" key="1">
    <citation type="submission" date="2015-11" db="EMBL/GenBank/DDBJ databases">
        <title>Expanding the genomic diversity of Burkholderia species for the development of highly accurate diagnostics.</title>
        <authorList>
            <person name="Sahl J."/>
            <person name="Keim P."/>
            <person name="Wagner D."/>
        </authorList>
    </citation>
    <scope>NUCLEOTIDE SEQUENCE [LARGE SCALE GENOMIC DNA]</scope>
    <source>
        <strain evidence="5 6">MSMB368WGS</strain>
    </source>
</reference>
<dbReference type="PANTHER" id="PTHR43072">
    <property type="entry name" value="N-ACETYLTRANSFERASE"/>
    <property type="match status" value="1"/>
</dbReference>
<evidence type="ECO:0000256" key="2">
    <source>
        <dbReference type="ARBA" id="ARBA00023315"/>
    </source>
</evidence>
<keyword evidence="1" id="KW-0808">Transferase</keyword>
<evidence type="ECO:0000313" key="5">
    <source>
        <dbReference type="EMBL" id="KWF26142.1"/>
    </source>
</evidence>
<accession>A0A132EDT8</accession>
<dbReference type="Gene3D" id="3.40.630.30">
    <property type="match status" value="1"/>
</dbReference>
<dbReference type="PANTHER" id="PTHR43072:SF23">
    <property type="entry name" value="UPF0039 PROTEIN C11D3.02C"/>
    <property type="match status" value="1"/>
</dbReference>
<protein>
    <recommendedName>
        <fullName evidence="4">N-acetyltransferase domain-containing protein</fullName>
    </recommendedName>
</protein>
<name>A0A132EDT8_9BURK</name>
<gene>
    <name evidence="5" type="ORF">WT56_21265</name>
</gene>
<dbReference type="InterPro" id="IPR000182">
    <property type="entry name" value="GNAT_dom"/>
</dbReference>
<dbReference type="AlphaFoldDB" id="A0A132EDT8"/>
<evidence type="ECO:0000256" key="3">
    <source>
        <dbReference type="SAM" id="MobiDB-lite"/>
    </source>
</evidence>
<organism evidence="5 6">
    <name type="scientific">Burkholderia pseudomultivorans</name>
    <dbReference type="NCBI Taxonomy" id="1207504"/>
    <lineage>
        <taxon>Bacteria</taxon>
        <taxon>Pseudomonadati</taxon>
        <taxon>Pseudomonadota</taxon>
        <taxon>Betaproteobacteria</taxon>
        <taxon>Burkholderiales</taxon>
        <taxon>Burkholderiaceae</taxon>
        <taxon>Burkholderia</taxon>
        <taxon>Burkholderia cepacia complex</taxon>
    </lineage>
</organism>
<sequence>MKKRQPKAVSRPVSNRIRASAWRGEDHAEVRMDTSGTEPAPAGETAPDTPALSIRHVREARDGTPVLLRAVERSDLDIERDLVNRLSSRSRYMRLMSARKPTEDEMMRWTRIDRSREGAVMATIRADGRERLIGVARYAMNDGETDVVECAIVIDDAWQRQGLGRALMSSLIDLAGRSGMRRMVGTMLSENAAMTGLARSLGFSLSREPGAAFVTNLGLDLDTRHSGPRGEA</sequence>
<evidence type="ECO:0000256" key="1">
    <source>
        <dbReference type="ARBA" id="ARBA00022679"/>
    </source>
</evidence>
<feature type="compositionally biased region" description="Basic and acidic residues" evidence="3">
    <location>
        <begin position="23"/>
        <end position="32"/>
    </location>
</feature>
<dbReference type="Pfam" id="PF00583">
    <property type="entry name" value="Acetyltransf_1"/>
    <property type="match status" value="1"/>
</dbReference>
<dbReference type="OrthoDB" id="9807426at2"/>
<evidence type="ECO:0000259" key="4">
    <source>
        <dbReference type="PROSITE" id="PS51186"/>
    </source>
</evidence>
<dbReference type="EMBL" id="LPJR01000049">
    <property type="protein sequence ID" value="KWF26142.1"/>
    <property type="molecule type" value="Genomic_DNA"/>
</dbReference>
<dbReference type="PROSITE" id="PS51186">
    <property type="entry name" value="GNAT"/>
    <property type="match status" value="1"/>
</dbReference>